<keyword evidence="2" id="KW-1185">Reference proteome</keyword>
<protein>
    <submittedName>
        <fullName evidence="1">Uncharacterized protein</fullName>
    </submittedName>
</protein>
<gene>
    <name evidence="1" type="ORF">E2562_024655</name>
</gene>
<feature type="non-terminal residue" evidence="1">
    <location>
        <position position="62"/>
    </location>
</feature>
<evidence type="ECO:0000313" key="2">
    <source>
        <dbReference type="Proteomes" id="UP000479710"/>
    </source>
</evidence>
<accession>A0A6G1ECD8</accession>
<dbReference type="EMBL" id="SPHZ02000004">
    <property type="protein sequence ID" value="KAF0922082.1"/>
    <property type="molecule type" value="Genomic_DNA"/>
</dbReference>
<reference evidence="1 2" key="1">
    <citation type="submission" date="2019-11" db="EMBL/GenBank/DDBJ databases">
        <title>Whole genome sequence of Oryza granulata.</title>
        <authorList>
            <person name="Li W."/>
        </authorList>
    </citation>
    <scope>NUCLEOTIDE SEQUENCE [LARGE SCALE GENOMIC DNA]</scope>
    <source>
        <strain evidence="2">cv. Menghai</strain>
        <tissue evidence="1">Leaf</tissue>
    </source>
</reference>
<dbReference type="AlphaFoldDB" id="A0A6G1ECD8"/>
<dbReference type="Proteomes" id="UP000479710">
    <property type="component" value="Unassembled WGS sequence"/>
</dbReference>
<name>A0A6G1ECD8_9ORYZ</name>
<sequence length="62" mass="6865">DEPPLSPRRRRNPTRLLLRLLAPNRLGARELLSPRRLRGVLLALLRSTGLSSGSDPRLVASS</sequence>
<evidence type="ECO:0000313" key="1">
    <source>
        <dbReference type="EMBL" id="KAF0922082.1"/>
    </source>
</evidence>
<organism evidence="1 2">
    <name type="scientific">Oryza meyeriana var. granulata</name>
    <dbReference type="NCBI Taxonomy" id="110450"/>
    <lineage>
        <taxon>Eukaryota</taxon>
        <taxon>Viridiplantae</taxon>
        <taxon>Streptophyta</taxon>
        <taxon>Embryophyta</taxon>
        <taxon>Tracheophyta</taxon>
        <taxon>Spermatophyta</taxon>
        <taxon>Magnoliopsida</taxon>
        <taxon>Liliopsida</taxon>
        <taxon>Poales</taxon>
        <taxon>Poaceae</taxon>
        <taxon>BOP clade</taxon>
        <taxon>Oryzoideae</taxon>
        <taxon>Oryzeae</taxon>
        <taxon>Oryzinae</taxon>
        <taxon>Oryza</taxon>
        <taxon>Oryza meyeriana</taxon>
    </lineage>
</organism>
<comment type="caution">
    <text evidence="1">The sequence shown here is derived from an EMBL/GenBank/DDBJ whole genome shotgun (WGS) entry which is preliminary data.</text>
</comment>
<feature type="non-terminal residue" evidence="1">
    <location>
        <position position="1"/>
    </location>
</feature>
<proteinExistence type="predicted"/>